<feature type="compositionally biased region" description="Basic and acidic residues" evidence="1">
    <location>
        <begin position="10"/>
        <end position="28"/>
    </location>
</feature>
<gene>
    <name evidence="2" type="ORF">PILCRDRAFT_10186</name>
</gene>
<dbReference type="OrthoDB" id="3067660at2759"/>
<reference evidence="2 3" key="1">
    <citation type="submission" date="2014-04" db="EMBL/GenBank/DDBJ databases">
        <authorList>
            <consortium name="DOE Joint Genome Institute"/>
            <person name="Kuo A."/>
            <person name="Tarkka M."/>
            <person name="Buscot F."/>
            <person name="Kohler A."/>
            <person name="Nagy L.G."/>
            <person name="Floudas D."/>
            <person name="Copeland A."/>
            <person name="Barry K.W."/>
            <person name="Cichocki N."/>
            <person name="Veneault-Fourrey C."/>
            <person name="LaButti K."/>
            <person name="Lindquist E.A."/>
            <person name="Lipzen A."/>
            <person name="Lundell T."/>
            <person name="Morin E."/>
            <person name="Murat C."/>
            <person name="Sun H."/>
            <person name="Tunlid A."/>
            <person name="Henrissat B."/>
            <person name="Grigoriev I.V."/>
            <person name="Hibbett D.S."/>
            <person name="Martin F."/>
            <person name="Nordberg H.P."/>
            <person name="Cantor M.N."/>
            <person name="Hua S.X."/>
        </authorList>
    </citation>
    <scope>NUCLEOTIDE SEQUENCE [LARGE SCALE GENOMIC DNA]</scope>
    <source>
        <strain evidence="2 3">F 1598</strain>
    </source>
</reference>
<protein>
    <submittedName>
        <fullName evidence="2">Uncharacterized protein</fullName>
    </submittedName>
</protein>
<evidence type="ECO:0000313" key="2">
    <source>
        <dbReference type="EMBL" id="KIM79698.1"/>
    </source>
</evidence>
<reference evidence="3" key="2">
    <citation type="submission" date="2015-01" db="EMBL/GenBank/DDBJ databases">
        <title>Evolutionary Origins and Diversification of the Mycorrhizal Mutualists.</title>
        <authorList>
            <consortium name="DOE Joint Genome Institute"/>
            <consortium name="Mycorrhizal Genomics Consortium"/>
            <person name="Kohler A."/>
            <person name="Kuo A."/>
            <person name="Nagy L.G."/>
            <person name="Floudas D."/>
            <person name="Copeland A."/>
            <person name="Barry K.W."/>
            <person name="Cichocki N."/>
            <person name="Veneault-Fourrey C."/>
            <person name="LaButti K."/>
            <person name="Lindquist E.A."/>
            <person name="Lipzen A."/>
            <person name="Lundell T."/>
            <person name="Morin E."/>
            <person name="Murat C."/>
            <person name="Riley R."/>
            <person name="Ohm R."/>
            <person name="Sun H."/>
            <person name="Tunlid A."/>
            <person name="Henrissat B."/>
            <person name="Grigoriev I.V."/>
            <person name="Hibbett D.S."/>
            <person name="Martin F."/>
        </authorList>
    </citation>
    <scope>NUCLEOTIDE SEQUENCE [LARGE SCALE GENOMIC DNA]</scope>
    <source>
        <strain evidence="3">F 1598</strain>
    </source>
</reference>
<dbReference type="InParanoid" id="A0A0C3B0D8"/>
<organism evidence="2 3">
    <name type="scientific">Piloderma croceum (strain F 1598)</name>
    <dbReference type="NCBI Taxonomy" id="765440"/>
    <lineage>
        <taxon>Eukaryota</taxon>
        <taxon>Fungi</taxon>
        <taxon>Dikarya</taxon>
        <taxon>Basidiomycota</taxon>
        <taxon>Agaricomycotina</taxon>
        <taxon>Agaricomycetes</taxon>
        <taxon>Agaricomycetidae</taxon>
        <taxon>Atheliales</taxon>
        <taxon>Atheliaceae</taxon>
        <taxon>Piloderma</taxon>
    </lineage>
</organism>
<evidence type="ECO:0000256" key="1">
    <source>
        <dbReference type="SAM" id="MobiDB-lite"/>
    </source>
</evidence>
<dbReference type="EMBL" id="KN833008">
    <property type="protein sequence ID" value="KIM79698.1"/>
    <property type="molecule type" value="Genomic_DNA"/>
</dbReference>
<dbReference type="STRING" id="765440.A0A0C3B0D8"/>
<accession>A0A0C3B0D8</accession>
<name>A0A0C3B0D8_PILCF</name>
<proteinExistence type="predicted"/>
<dbReference type="Proteomes" id="UP000054166">
    <property type="component" value="Unassembled WGS sequence"/>
</dbReference>
<sequence length="143" mass="16204">MANIGRQHHHDLLSKGIHEDPHEREEAMKSVLEEVNEDSKLPKASKTKLGQPIDENIIKTALKYSADGSSPGYNGIPYEFWKMLANNPRYNLKKGPAPTNNEEPPDIVKILTNIYLDTKKHGIHPDSAFAEGWMCPLYKKKDK</sequence>
<dbReference type="AlphaFoldDB" id="A0A0C3B0D8"/>
<keyword evidence="3" id="KW-1185">Reference proteome</keyword>
<feature type="region of interest" description="Disordered" evidence="1">
    <location>
        <begin position="1"/>
        <end position="28"/>
    </location>
</feature>
<evidence type="ECO:0000313" key="3">
    <source>
        <dbReference type="Proteomes" id="UP000054166"/>
    </source>
</evidence>
<dbReference type="HOGENOM" id="CLU_136907_0_0_1"/>